<comment type="caution">
    <text evidence="1">The sequence shown here is derived from an EMBL/GenBank/DDBJ whole genome shotgun (WGS) entry which is preliminary data.</text>
</comment>
<evidence type="ECO:0000313" key="2">
    <source>
        <dbReference type="Proteomes" id="UP000324800"/>
    </source>
</evidence>
<organism evidence="1 2">
    <name type="scientific">Streblomastix strix</name>
    <dbReference type="NCBI Taxonomy" id="222440"/>
    <lineage>
        <taxon>Eukaryota</taxon>
        <taxon>Metamonada</taxon>
        <taxon>Preaxostyla</taxon>
        <taxon>Oxymonadida</taxon>
        <taxon>Streblomastigidae</taxon>
        <taxon>Streblomastix</taxon>
    </lineage>
</organism>
<gene>
    <name evidence="1" type="ORF">EZS28_040697</name>
</gene>
<accession>A0A5J4TZ76</accession>
<name>A0A5J4TZ76_9EUKA</name>
<sequence length="132" mass="15084">MPINSPELQGVNWGNAMAPSTLGLSQHGILAPPIDILRLQDRQDSLFSPVGSSSYQQQQLQPVIMNKTPDQILKKQHFQTLEEEELFEKEQLATKLMNDSYVLNRKENFDMSQLMLSKIDDPLSQLEEEDLE</sequence>
<dbReference type="AlphaFoldDB" id="A0A5J4TZ76"/>
<dbReference type="EMBL" id="SNRW01022494">
    <property type="protein sequence ID" value="KAA6363776.1"/>
    <property type="molecule type" value="Genomic_DNA"/>
</dbReference>
<reference evidence="1 2" key="1">
    <citation type="submission" date="2019-03" db="EMBL/GenBank/DDBJ databases">
        <title>Single cell metagenomics reveals metabolic interactions within the superorganism composed of flagellate Streblomastix strix and complex community of Bacteroidetes bacteria on its surface.</title>
        <authorList>
            <person name="Treitli S.C."/>
            <person name="Kolisko M."/>
            <person name="Husnik F."/>
            <person name="Keeling P."/>
            <person name="Hampl V."/>
        </authorList>
    </citation>
    <scope>NUCLEOTIDE SEQUENCE [LARGE SCALE GENOMIC DNA]</scope>
    <source>
        <strain evidence="1">ST1C</strain>
    </source>
</reference>
<proteinExistence type="predicted"/>
<evidence type="ECO:0000313" key="1">
    <source>
        <dbReference type="EMBL" id="KAA6363776.1"/>
    </source>
</evidence>
<dbReference type="Proteomes" id="UP000324800">
    <property type="component" value="Unassembled WGS sequence"/>
</dbReference>
<protein>
    <submittedName>
        <fullName evidence="1">Uncharacterized protein</fullName>
    </submittedName>
</protein>